<dbReference type="GO" id="GO:0006310">
    <property type="term" value="P:DNA recombination"/>
    <property type="evidence" value="ECO:0007669"/>
    <property type="project" value="UniProtKB-KW"/>
</dbReference>
<dbReference type="PROSITE" id="PS51898">
    <property type="entry name" value="TYR_RECOMBINASE"/>
    <property type="match status" value="1"/>
</dbReference>
<protein>
    <submittedName>
        <fullName evidence="3">Tyrosine recombinase XerS</fullName>
    </submittedName>
</protein>
<dbReference type="RefSeq" id="WP_125386999.1">
    <property type="nucleotide sequence ID" value="NZ_RJNW01000012.1"/>
</dbReference>
<dbReference type="EMBL" id="RJNW01000012">
    <property type="protein sequence ID" value="RSI85030.1"/>
    <property type="molecule type" value="Genomic_DNA"/>
</dbReference>
<dbReference type="Pfam" id="PF00589">
    <property type="entry name" value="Phage_integrase"/>
    <property type="match status" value="1"/>
</dbReference>
<dbReference type="CDD" id="cd00397">
    <property type="entry name" value="DNA_BRE_C"/>
    <property type="match status" value="1"/>
</dbReference>
<dbReference type="GO" id="GO:0003677">
    <property type="term" value="F:DNA binding"/>
    <property type="evidence" value="ECO:0007669"/>
    <property type="project" value="InterPro"/>
</dbReference>
<keyword evidence="1" id="KW-0233">DNA recombination</keyword>
<organism evidence="3 4">
    <name type="scientific">Streptococcus mitis</name>
    <dbReference type="NCBI Taxonomy" id="28037"/>
    <lineage>
        <taxon>Bacteria</taxon>
        <taxon>Bacillati</taxon>
        <taxon>Bacillota</taxon>
        <taxon>Bacilli</taxon>
        <taxon>Lactobacillales</taxon>
        <taxon>Streptococcaceae</taxon>
        <taxon>Streptococcus</taxon>
        <taxon>Streptococcus mitis group</taxon>
    </lineage>
</organism>
<evidence type="ECO:0000313" key="4">
    <source>
        <dbReference type="Proteomes" id="UP000278063"/>
    </source>
</evidence>
<dbReference type="SUPFAM" id="SSF56349">
    <property type="entry name" value="DNA breaking-rejoining enzymes"/>
    <property type="match status" value="1"/>
</dbReference>
<name>A0A3R9JQV3_STRMT</name>
<sequence>MTKLEKKYDELEGFWSPAVRLYIDYFFTTNKRDLYSYRKLNSLKKFLDFYAGNHLKKSTNELTMDDLEQTPVEVVADYVNSLELKPDGKKRFISVLNSFWNYYTVVSFSGDRKAPHFYRNVMDEWINEYGILSLFTSKRGAGNTVRVVHYDLPHMLYFFDEIDKNEKPTSPYDFFLDLDEEAGSSKLLKNKDRDLAIIALLAGTGVDLEQLAQTTYRDIDLHKQTLIVTSPKGERIKKPILSEFIHYISPYIKEREKIASTNASDSLFLDFKRRPLTAPKISGVISRIERIFEKSLSAAILKQTHSCILLEKNKDFLDLIQREK</sequence>
<dbReference type="InterPro" id="IPR011010">
    <property type="entry name" value="DNA_brk_join_enz"/>
</dbReference>
<dbReference type="Gene3D" id="1.10.443.10">
    <property type="entry name" value="Intergrase catalytic core"/>
    <property type="match status" value="1"/>
</dbReference>
<comment type="caution">
    <text evidence="3">The sequence shown here is derived from an EMBL/GenBank/DDBJ whole genome shotgun (WGS) entry which is preliminary data.</text>
</comment>
<evidence type="ECO:0000256" key="1">
    <source>
        <dbReference type="ARBA" id="ARBA00023172"/>
    </source>
</evidence>
<dbReference type="GO" id="GO:0015074">
    <property type="term" value="P:DNA integration"/>
    <property type="evidence" value="ECO:0007669"/>
    <property type="project" value="InterPro"/>
</dbReference>
<gene>
    <name evidence="3" type="primary">xerS_2</name>
    <name evidence="3" type="ORF">D8849_09870</name>
</gene>
<accession>A0A3R9JQV3</accession>
<dbReference type="Proteomes" id="UP000278063">
    <property type="component" value="Unassembled WGS sequence"/>
</dbReference>
<dbReference type="InterPro" id="IPR002104">
    <property type="entry name" value="Integrase_catalytic"/>
</dbReference>
<dbReference type="AlphaFoldDB" id="A0A3R9JQV3"/>
<feature type="domain" description="Tyr recombinase" evidence="2">
    <location>
        <begin position="164"/>
        <end position="324"/>
    </location>
</feature>
<dbReference type="InterPro" id="IPR013762">
    <property type="entry name" value="Integrase-like_cat_sf"/>
</dbReference>
<evidence type="ECO:0000313" key="3">
    <source>
        <dbReference type="EMBL" id="RSI85030.1"/>
    </source>
</evidence>
<evidence type="ECO:0000259" key="2">
    <source>
        <dbReference type="PROSITE" id="PS51898"/>
    </source>
</evidence>
<proteinExistence type="predicted"/>
<reference evidence="3 4" key="1">
    <citation type="submission" date="2018-11" db="EMBL/GenBank/DDBJ databases">
        <title>Species Designations Belie Phenotypic and Genotypic Heterogeneity in Oral Streptococci.</title>
        <authorList>
            <person name="Velsko I."/>
        </authorList>
    </citation>
    <scope>NUCLEOTIDE SEQUENCE [LARGE SCALE GENOMIC DNA]</scope>
    <source>
        <strain evidence="3 4">KLC01</strain>
    </source>
</reference>